<organism evidence="3 4">
    <name type="scientific">Rhodoblastus acidophilus</name>
    <name type="common">Rhodopseudomonas acidophila</name>
    <dbReference type="NCBI Taxonomy" id="1074"/>
    <lineage>
        <taxon>Bacteria</taxon>
        <taxon>Pseudomonadati</taxon>
        <taxon>Pseudomonadota</taxon>
        <taxon>Alphaproteobacteria</taxon>
        <taxon>Hyphomicrobiales</taxon>
        <taxon>Rhodoblastaceae</taxon>
        <taxon>Rhodoblastus</taxon>
    </lineage>
</organism>
<evidence type="ECO:0000256" key="1">
    <source>
        <dbReference type="SAM" id="Coils"/>
    </source>
</evidence>
<comment type="caution">
    <text evidence="3">The sequence shown here is derived from an EMBL/GenBank/DDBJ whole genome shotgun (WGS) entry which is preliminary data.</text>
</comment>
<evidence type="ECO:0000313" key="3">
    <source>
        <dbReference type="EMBL" id="MTV33316.1"/>
    </source>
</evidence>
<name>A0A6N8DU30_RHOAC</name>
<feature type="transmembrane region" description="Helical" evidence="2">
    <location>
        <begin position="276"/>
        <end position="297"/>
    </location>
</feature>
<reference evidence="3 4" key="1">
    <citation type="submission" date="2019-11" db="EMBL/GenBank/DDBJ databases">
        <title>Whole-genome sequence of a Rhodoblastus acidophilus DSM 142.</title>
        <authorList>
            <person name="Kyndt J.A."/>
            <person name="Meyer T.E."/>
        </authorList>
    </citation>
    <scope>NUCLEOTIDE SEQUENCE [LARGE SCALE GENOMIC DNA]</scope>
    <source>
        <strain evidence="3 4">DSM 142</strain>
    </source>
</reference>
<dbReference type="Proteomes" id="UP000439113">
    <property type="component" value="Unassembled WGS sequence"/>
</dbReference>
<evidence type="ECO:0008006" key="5">
    <source>
        <dbReference type="Google" id="ProtNLM"/>
    </source>
</evidence>
<gene>
    <name evidence="3" type="ORF">GJ654_20275</name>
</gene>
<feature type="coiled-coil region" evidence="1">
    <location>
        <begin position="183"/>
        <end position="244"/>
    </location>
</feature>
<dbReference type="InterPro" id="IPR050445">
    <property type="entry name" value="Bact_polysacc_biosynth/exp"/>
</dbReference>
<keyword evidence="2" id="KW-0472">Membrane</keyword>
<dbReference type="Gene3D" id="3.40.50.300">
    <property type="entry name" value="P-loop containing nucleotide triphosphate hydrolases"/>
    <property type="match status" value="1"/>
</dbReference>
<feature type="transmembrane region" description="Helical" evidence="2">
    <location>
        <begin position="47"/>
        <end position="67"/>
    </location>
</feature>
<dbReference type="AlphaFoldDB" id="A0A6N8DU30"/>
<dbReference type="PANTHER" id="PTHR32309:SF31">
    <property type="entry name" value="CAPSULAR EXOPOLYSACCHARIDE FAMILY"/>
    <property type="match status" value="1"/>
</dbReference>
<evidence type="ECO:0000313" key="4">
    <source>
        <dbReference type="Proteomes" id="UP000439113"/>
    </source>
</evidence>
<proteinExistence type="predicted"/>
<keyword evidence="1" id="KW-0175">Coiled coil</keyword>
<dbReference type="InterPro" id="IPR027417">
    <property type="entry name" value="P-loop_NTPase"/>
</dbReference>
<evidence type="ECO:0000256" key="2">
    <source>
        <dbReference type="SAM" id="Phobius"/>
    </source>
</evidence>
<accession>A0A6N8DU30</accession>
<dbReference type="EMBL" id="WNKS01000035">
    <property type="protein sequence ID" value="MTV33316.1"/>
    <property type="molecule type" value="Genomic_DNA"/>
</dbReference>
<keyword evidence="2" id="KW-1133">Transmembrane helix</keyword>
<keyword evidence="2" id="KW-0812">Transmembrane</keyword>
<protein>
    <recommendedName>
        <fullName evidence="5">Polysaccharide chain length determinant N-terminal domain-containing protein</fullName>
    </recommendedName>
</protein>
<dbReference type="PANTHER" id="PTHR32309">
    <property type="entry name" value="TYROSINE-PROTEIN KINASE"/>
    <property type="match status" value="1"/>
</dbReference>
<dbReference type="RefSeq" id="WP_155447995.1">
    <property type="nucleotide sequence ID" value="NZ_JAOQNR010000011.1"/>
</dbReference>
<sequence length="528" mass="56802">MTEQTAYTHWLDRAVASAESFSHSAGGSGAQMGLRQIFKLVLRRKRLAVLIVAASVGLATASSVFLMPRYTGKVLLSVGEGENAPADRRNEDAIDTHLVQLGSHANLAQVLAALKKMPAYHDRYAGVSDLEKRLKVMQESRSRLISVNFTAKSPQEAADVANLTAQLYVDKILSADDASGKAVTRQQERVAQLEKDLRDLKARIEKPGVRSAILQDAREDASRLAELEDTLEKESTRLSLMQSQVENRKQSLLLSPPVQIYAMADKPELPSTARPVFIIIPAFLASAIFAVGLTLLLGRLDRKIHSTEDLRNAFGLPVICDAPPRGAPSEFAADASYTRELQNAALKLFLSATPGHKHVILVVAAGAADGPTFAADLAEAASQIRPVLVLSADAALTSPSADDDPFNPALPERRQIAFRSLAQSSQDLLSMAGSGPLAATLTRHRQHHDLIIIAAPPATVSPAGRILASMVDAIIVPVVLDAVKYDDIADVMRELGQDGGLWSEGTARRRVAFAAVRPQPNSNSTLRI</sequence>
<dbReference type="OrthoDB" id="230260at2"/>